<dbReference type="Proteomes" id="UP000190637">
    <property type="component" value="Unassembled WGS sequence"/>
</dbReference>
<dbReference type="InterPro" id="IPR051677">
    <property type="entry name" value="AfsR-DnrI-RedD_regulator"/>
</dbReference>
<dbReference type="InterPro" id="IPR011990">
    <property type="entry name" value="TPR-like_helical_dom_sf"/>
</dbReference>
<dbReference type="PANTHER" id="PTHR35807">
    <property type="entry name" value="TRANSCRIPTIONAL REGULATOR REDD-RELATED"/>
    <property type="match status" value="1"/>
</dbReference>
<dbReference type="FunFam" id="1.25.40.10:FF:000222">
    <property type="entry name" value="SARP family transcriptional regulator"/>
    <property type="match status" value="1"/>
</dbReference>
<dbReference type="InterPro" id="IPR001867">
    <property type="entry name" value="OmpR/PhoB-type_DNA-bd"/>
</dbReference>
<dbReference type="SMART" id="SM00862">
    <property type="entry name" value="Trans_reg_C"/>
    <property type="match status" value="1"/>
</dbReference>
<keyword evidence="4" id="KW-0804">Transcription</keyword>
<evidence type="ECO:0000259" key="6">
    <source>
        <dbReference type="PROSITE" id="PS51755"/>
    </source>
</evidence>
<evidence type="ECO:0000313" key="7">
    <source>
        <dbReference type="EMBL" id="SJZ87743.1"/>
    </source>
</evidence>
<dbReference type="InterPro" id="IPR041664">
    <property type="entry name" value="AAA_16"/>
</dbReference>
<keyword evidence="8" id="KW-1185">Reference proteome</keyword>
<evidence type="ECO:0000313" key="8">
    <source>
        <dbReference type="Proteomes" id="UP000190637"/>
    </source>
</evidence>
<dbReference type="SMART" id="SM01043">
    <property type="entry name" value="BTAD"/>
    <property type="match status" value="1"/>
</dbReference>
<dbReference type="InterPro" id="IPR005158">
    <property type="entry name" value="BTAD"/>
</dbReference>
<dbReference type="SUPFAM" id="SSF52540">
    <property type="entry name" value="P-loop containing nucleoside triphosphate hydrolases"/>
    <property type="match status" value="1"/>
</dbReference>
<dbReference type="SUPFAM" id="SSF48452">
    <property type="entry name" value="TPR-like"/>
    <property type="match status" value="1"/>
</dbReference>
<dbReference type="SMART" id="SM00382">
    <property type="entry name" value="AAA"/>
    <property type="match status" value="1"/>
</dbReference>
<organism evidence="7 8">
    <name type="scientific">Marinactinospora thermotolerans DSM 45154</name>
    <dbReference type="NCBI Taxonomy" id="1122192"/>
    <lineage>
        <taxon>Bacteria</taxon>
        <taxon>Bacillati</taxon>
        <taxon>Actinomycetota</taxon>
        <taxon>Actinomycetes</taxon>
        <taxon>Streptosporangiales</taxon>
        <taxon>Nocardiopsidaceae</taxon>
        <taxon>Marinactinospora</taxon>
    </lineage>
</organism>
<dbReference type="Pfam" id="PF03704">
    <property type="entry name" value="BTAD"/>
    <property type="match status" value="1"/>
</dbReference>
<protein>
    <submittedName>
        <fullName evidence="7">Transcriptional regulatory protein, C terminal</fullName>
    </submittedName>
</protein>
<gene>
    <name evidence="7" type="ORF">SAMN02745673_01674</name>
</gene>
<dbReference type="OrthoDB" id="134712at2"/>
<dbReference type="InterPro" id="IPR027417">
    <property type="entry name" value="P-loop_NTPase"/>
</dbReference>
<dbReference type="Pfam" id="PF00486">
    <property type="entry name" value="Trans_reg_C"/>
    <property type="match status" value="1"/>
</dbReference>
<dbReference type="PROSITE" id="PS51755">
    <property type="entry name" value="OMPR_PHOB"/>
    <property type="match status" value="1"/>
</dbReference>
<evidence type="ECO:0000256" key="4">
    <source>
        <dbReference type="ARBA" id="ARBA00023163"/>
    </source>
</evidence>
<dbReference type="Gene3D" id="1.10.10.10">
    <property type="entry name" value="Winged helix-like DNA-binding domain superfamily/Winged helix DNA-binding domain"/>
    <property type="match status" value="1"/>
</dbReference>
<sequence length="1066" mass="114564">MGGEGTGTHLSFAVLGPLEVHDGNGPLALKGPRHREVLARLIAAEGRVVPLDQLIDDLWDVPPPGATAAIRTFVSALRRTLEPHRPPRRPARLLVTAPPGYALRTTPHTVDAQRFETATADSGTLLEEADPARALSILEEALALWRGPAYAEFADRPWARGIAERLEETRLVAVERRAEALLNLGRHNEAVPLLHAHTLAHPLREDAWRQLALALYRSGQQAQALTALRRARDILADELGVDPGPRLRRVHDDILAHAPHLAPPRPPAPPSHLLLGRDRELRCLEQAAATATRTTTPTTVLISGDPGTGKTALAEAFTHRMATRGWTTAWGRAPEHDGAPGTWPWTQIATTLTATAPTTPPPDPDPVTTRFHALRAATDLIAHTTRRGPLLLVFDDLHQAGEETLELFTTLAAHTPPGPLLLVGTHHPGTNRPPLTAALARLAPHEPDRIHLRGLTRPATDDLVRAITGHDVTPHHLALIHRRSDGNPFFARELARLLRSRGADALDAIPAGVGDIIHHRLATLPRPARRLLDQAAVIGRDVDPAILAALADDEEELLDTLDTVLLAGFLTEEGATGLRFTHLLVRDAIYDAMSHARRTRRHAAVAAALETLRPDDNAALAHHYGRAGTPAAARRAAHHARLAALHAQRHFAPYEAARLWRAAATAHDRSATTDLRGRLEATMGMARALAVTGRLDEARRQRSHALTTAAQLGDPHLTAQVLTTFDVPAVWTRGDDPELAQRIADTARTTLDALPRNDAHQRARLLSTIALELRATPHGRRAALQAETIARGLDDPGLLALALNARFLQSFDRTGLAPQRAEIGTELLDLATRHDLVTFEILGHLILLQAHSARADLASADTHATALDRLGDRHEIPLIGVFTQGYTALRLAIAGKRDEAASAYHATDALLATSGMPGMRHGLLSLALASLHLPGPAPTTTPHDSPYAPWLLALTTPQAPTPPPPPRGHLDEALTCLAAQAAITANDHAAMDRAYRRLLPAAPELAGAGSGLLTMGPVAHHLGDLAAAQGRPADAAAHYRQARRVALTAGSALWADAARTATRALR</sequence>
<comment type="similarity">
    <text evidence="1">Belongs to the AfsR/DnrI/RedD regulatory family.</text>
</comment>
<name>A0A1T4P872_9ACTN</name>
<reference evidence="7 8" key="1">
    <citation type="submission" date="2017-02" db="EMBL/GenBank/DDBJ databases">
        <authorList>
            <person name="Peterson S.W."/>
        </authorList>
    </citation>
    <scope>NUCLEOTIDE SEQUENCE [LARGE SCALE GENOMIC DNA]</scope>
    <source>
        <strain evidence="7 8">DSM 45154</strain>
    </source>
</reference>
<dbReference type="SUPFAM" id="SSF46894">
    <property type="entry name" value="C-terminal effector domain of the bipartite response regulators"/>
    <property type="match status" value="1"/>
</dbReference>
<evidence type="ECO:0000256" key="2">
    <source>
        <dbReference type="ARBA" id="ARBA00023015"/>
    </source>
</evidence>
<proteinExistence type="inferred from homology"/>
<dbReference type="STRING" id="1122192.SAMN02745673_01674"/>
<feature type="DNA-binding region" description="OmpR/PhoB-type" evidence="5">
    <location>
        <begin position="1"/>
        <end position="105"/>
    </location>
</feature>
<evidence type="ECO:0000256" key="5">
    <source>
        <dbReference type="PROSITE-ProRule" id="PRU01091"/>
    </source>
</evidence>
<dbReference type="Pfam" id="PF13191">
    <property type="entry name" value="AAA_16"/>
    <property type="match status" value="1"/>
</dbReference>
<dbReference type="AlphaFoldDB" id="A0A1T4P872"/>
<evidence type="ECO:0000256" key="1">
    <source>
        <dbReference type="ARBA" id="ARBA00005820"/>
    </source>
</evidence>
<dbReference type="RefSeq" id="WP_078761058.1">
    <property type="nucleotide sequence ID" value="NZ_FUWS01000004.1"/>
</dbReference>
<dbReference type="InterPro" id="IPR003593">
    <property type="entry name" value="AAA+_ATPase"/>
</dbReference>
<dbReference type="EMBL" id="FUWS01000004">
    <property type="protein sequence ID" value="SJZ87743.1"/>
    <property type="molecule type" value="Genomic_DNA"/>
</dbReference>
<evidence type="ECO:0000256" key="3">
    <source>
        <dbReference type="ARBA" id="ARBA00023125"/>
    </source>
</evidence>
<dbReference type="GO" id="GO:0006355">
    <property type="term" value="P:regulation of DNA-templated transcription"/>
    <property type="evidence" value="ECO:0007669"/>
    <property type="project" value="InterPro"/>
</dbReference>
<dbReference type="Gene3D" id="1.25.40.10">
    <property type="entry name" value="Tetratricopeptide repeat domain"/>
    <property type="match status" value="1"/>
</dbReference>
<dbReference type="PANTHER" id="PTHR35807:SF1">
    <property type="entry name" value="TRANSCRIPTIONAL REGULATOR REDD"/>
    <property type="match status" value="1"/>
</dbReference>
<dbReference type="CDD" id="cd15831">
    <property type="entry name" value="BTAD"/>
    <property type="match status" value="1"/>
</dbReference>
<keyword evidence="3 5" id="KW-0238">DNA-binding</keyword>
<keyword evidence="2" id="KW-0805">Transcription regulation</keyword>
<dbReference type="GO" id="GO:0003677">
    <property type="term" value="F:DNA binding"/>
    <property type="evidence" value="ECO:0007669"/>
    <property type="project" value="UniProtKB-UniRule"/>
</dbReference>
<dbReference type="InterPro" id="IPR016032">
    <property type="entry name" value="Sig_transdc_resp-reg_C-effctor"/>
</dbReference>
<dbReference type="GO" id="GO:0000160">
    <property type="term" value="P:phosphorelay signal transduction system"/>
    <property type="evidence" value="ECO:0007669"/>
    <property type="project" value="InterPro"/>
</dbReference>
<feature type="domain" description="OmpR/PhoB-type" evidence="6">
    <location>
        <begin position="1"/>
        <end position="105"/>
    </location>
</feature>
<dbReference type="InterPro" id="IPR036388">
    <property type="entry name" value="WH-like_DNA-bd_sf"/>
</dbReference>
<accession>A0A1T4P872</accession>